<sequence length="764" mass="79857">MIQPRAVPSPRHIAAGLGDASRKEICGLLALLDAARLVKMTGALGDAARRKLVSDVTPAADRVAEFANGLMEGPVPTDALRAQLWLGVKRSLGLPGLYPLSMRGLVEEAAAIAVRASEILAPAVADAQRESAEADVSIFARAGRKLLRAVPGARKRASSAVTFPDVVAHELAAIMESLLAAESRGQLDPEVAAAIRKGQQAVSTAVIAGGGWAALAGAIGTAGFAPYILAAQLSAVIPVVSGPALTSLLFVMINPMTVLAGSAALGYWAISGKVGAAREVAAARVAILLAVRGHCAEDGADTLLNAFRSLHRMSDAHLAHLDKQQREEIRLKAGSITETLSMEMPAASRAAPGLWGKVLVLDEVTDRQDVALVAGLTAGDMLYNAAAVDPAVLAAADFSRVAELETPLDLAACVASFASQGARISLRGYSAEQVVMARLIDDGHDVMLADGATTPGYDLIVDGVQVQIKCGADISLLKEHFAKYPDIPVIADNALALKAQALDEAWAPMVTTITGFDLDQVQSLVDQSLLAATELGDVAVPLYAALIGGVRAAHKAWTGQIPMEDLPAWLVIDLTIRGGLAGAGQAGGAMLGLVFLGPAGALVLGPVAGVAALMGTGRVHDLLDIGIRREWRAEVLEAADNLHKALQAASDRQIGALTCRLERLRRAGRDRPNPLFAWLEARMADNVLAAMEVRDRMQAPSTMRSTLELLVRASMTDALAPDVLRARDKLAQLLAAKPSTTEAGRDLGMKISDAVRKRARKGSH</sequence>
<keyword evidence="1" id="KW-0812">Transmembrane</keyword>
<dbReference type="EMBL" id="JAEPRQ010000017">
    <property type="protein sequence ID" value="MBK4218235.1"/>
    <property type="molecule type" value="Genomic_DNA"/>
</dbReference>
<reference evidence="2" key="1">
    <citation type="submission" date="2021-01" db="EMBL/GenBank/DDBJ databases">
        <title>Paracoccus amoyensis sp. nov., isolated from the surface seawater along the coast of Xiamen Island, China.</title>
        <authorList>
            <person name="Lyu L."/>
        </authorList>
    </citation>
    <scope>NUCLEOTIDE SEQUENCE</scope>
    <source>
        <strain evidence="2">MJ17</strain>
    </source>
</reference>
<feature type="transmembrane region" description="Helical" evidence="1">
    <location>
        <begin position="248"/>
        <end position="270"/>
    </location>
</feature>
<feature type="transmembrane region" description="Helical" evidence="1">
    <location>
        <begin position="205"/>
        <end position="228"/>
    </location>
</feature>
<gene>
    <name evidence="2" type="ORF">JJJ17_20085</name>
</gene>
<keyword evidence="1" id="KW-1133">Transmembrane helix</keyword>
<comment type="caution">
    <text evidence="2">The sequence shown here is derived from an EMBL/GenBank/DDBJ whole genome shotgun (WGS) entry which is preliminary data.</text>
</comment>
<dbReference type="AlphaFoldDB" id="A0A934W1P1"/>
<dbReference type="Proteomes" id="UP000640485">
    <property type="component" value="Unassembled WGS sequence"/>
</dbReference>
<protein>
    <submittedName>
        <fullName evidence="2">Uncharacterized protein</fullName>
    </submittedName>
</protein>
<evidence type="ECO:0000256" key="1">
    <source>
        <dbReference type="SAM" id="Phobius"/>
    </source>
</evidence>
<dbReference type="RefSeq" id="WP_200689686.1">
    <property type="nucleotide sequence ID" value="NZ_JAEPRQ010000017.1"/>
</dbReference>
<keyword evidence="1" id="KW-0472">Membrane</keyword>
<organism evidence="2 3">
    <name type="scientific">Paracoccus caeni</name>
    <dbReference type="NCBI Taxonomy" id="657651"/>
    <lineage>
        <taxon>Bacteria</taxon>
        <taxon>Pseudomonadati</taxon>
        <taxon>Pseudomonadota</taxon>
        <taxon>Alphaproteobacteria</taxon>
        <taxon>Rhodobacterales</taxon>
        <taxon>Paracoccaceae</taxon>
        <taxon>Paracoccus</taxon>
    </lineage>
</organism>
<evidence type="ECO:0000313" key="2">
    <source>
        <dbReference type="EMBL" id="MBK4218235.1"/>
    </source>
</evidence>
<keyword evidence="3" id="KW-1185">Reference proteome</keyword>
<proteinExistence type="predicted"/>
<evidence type="ECO:0000313" key="3">
    <source>
        <dbReference type="Proteomes" id="UP000640485"/>
    </source>
</evidence>
<name>A0A934W1P1_9RHOB</name>
<accession>A0A934W1P1</accession>